<keyword evidence="2" id="KW-1185">Reference proteome</keyword>
<reference evidence="3" key="1">
    <citation type="submission" date="2016-04" db="UniProtKB">
        <authorList>
            <consortium name="WormBaseParasite"/>
        </authorList>
    </citation>
    <scope>IDENTIFICATION</scope>
</reference>
<dbReference type="AlphaFoldDB" id="A0A158QXD3"/>
<dbReference type="EMBL" id="UYSL01019818">
    <property type="protein sequence ID" value="VDL70237.1"/>
    <property type="molecule type" value="Genomic_DNA"/>
</dbReference>
<reference evidence="1 2" key="2">
    <citation type="submission" date="2018-11" db="EMBL/GenBank/DDBJ databases">
        <authorList>
            <consortium name="Pathogen Informatics"/>
        </authorList>
    </citation>
    <scope>NUCLEOTIDE SEQUENCE [LARGE SCALE GENOMIC DNA]</scope>
</reference>
<dbReference type="OMA" id="FICDLHQ"/>
<organism evidence="3">
    <name type="scientific">Nippostrongylus brasiliensis</name>
    <name type="common">Rat hookworm</name>
    <dbReference type="NCBI Taxonomy" id="27835"/>
    <lineage>
        <taxon>Eukaryota</taxon>
        <taxon>Metazoa</taxon>
        <taxon>Ecdysozoa</taxon>
        <taxon>Nematoda</taxon>
        <taxon>Chromadorea</taxon>
        <taxon>Rhabditida</taxon>
        <taxon>Rhabditina</taxon>
        <taxon>Rhabditomorpha</taxon>
        <taxon>Strongyloidea</taxon>
        <taxon>Heligmosomidae</taxon>
        <taxon>Nippostrongylus</taxon>
    </lineage>
</organism>
<sequence length="278" mass="31774">MFLLLLLQQAFAGQIPVPPIFTPCTFPSPVYDMHEHRLICTTISRLPFICDLHNQLSHSNLAGIETAYKRYKSYFYQNNRSTLAVLIGSLFGLIVHPQLFRTLQTFSVRQLEAPVSVASVYEESSYSCLFENECNPVDSEVVLGFVNNVKIFIKVYAWKLYERWFALDDSCTQPNVLALMILDGLINDARKIPYVRIHTGEPRLRFPLSNIASEANNALVQGWPLPKVIEDMVDDIGHALRELHELKGEPRDHSVPRWARHAFLVCFALVVLALMVEW</sequence>
<evidence type="ECO:0000313" key="2">
    <source>
        <dbReference type="Proteomes" id="UP000271162"/>
    </source>
</evidence>
<name>A0A158QXD3_NIPBR</name>
<protein>
    <submittedName>
        <fullName evidence="3">Protein kinase domain-containing protein</fullName>
    </submittedName>
</protein>
<dbReference type="Proteomes" id="UP000271162">
    <property type="component" value="Unassembled WGS sequence"/>
</dbReference>
<accession>A0A158QXD3</accession>
<evidence type="ECO:0000313" key="3">
    <source>
        <dbReference type="WBParaSite" id="NBR_0000664701-mRNA-1"/>
    </source>
</evidence>
<gene>
    <name evidence="1" type="ORF">NBR_LOCUS6648</name>
</gene>
<dbReference type="WBParaSite" id="NBR_0000664701-mRNA-1">
    <property type="protein sequence ID" value="NBR_0000664701-mRNA-1"/>
    <property type="gene ID" value="NBR_0000664701"/>
</dbReference>
<evidence type="ECO:0000313" key="1">
    <source>
        <dbReference type="EMBL" id="VDL70237.1"/>
    </source>
</evidence>
<proteinExistence type="predicted"/>